<evidence type="ECO:0000256" key="3">
    <source>
        <dbReference type="ARBA" id="ARBA00022840"/>
    </source>
</evidence>
<evidence type="ECO:0000313" key="7">
    <source>
        <dbReference type="Proteomes" id="UP000559117"/>
    </source>
</evidence>
<dbReference type="EMBL" id="JACHFH010000001">
    <property type="protein sequence ID" value="MBB5334989.1"/>
    <property type="molecule type" value="Genomic_DNA"/>
</dbReference>
<evidence type="ECO:0000256" key="2">
    <source>
        <dbReference type="ARBA" id="ARBA00022741"/>
    </source>
</evidence>
<reference evidence="6 7" key="1">
    <citation type="submission" date="2020-08" db="EMBL/GenBank/DDBJ databases">
        <title>Genomic Encyclopedia of Type Strains, Phase IV (KMG-IV): sequencing the most valuable type-strain genomes for metagenomic binning, comparative biology and taxonomic classification.</title>
        <authorList>
            <person name="Goeker M."/>
        </authorList>
    </citation>
    <scope>NUCLEOTIDE SEQUENCE [LARGE SCALE GENOMIC DNA]</scope>
    <source>
        <strain evidence="6 7">DSM 24661</strain>
    </source>
</reference>
<evidence type="ECO:0000313" key="6">
    <source>
        <dbReference type="EMBL" id="MBB5334989.1"/>
    </source>
</evidence>
<sequence length="188" mass="21174">MQNKKELRRMMLSSRRSLSSNERNIYSQSITANLINSNIYKEAAHIMAYAAMPDEVQTNMLLEKILADGKTLCIPYITDLKQGLMQAAIIKNINDLVIGTSNILTVSDNNKHYLAPEKLDLIIVPGVAFTPDKYRLGMGGGFYDRFLPQAFNAVYAGIFFSLQQVKTLPLDATDVPLDIIFTENHIWE</sequence>
<dbReference type="PIRSF" id="PIRSF006806">
    <property type="entry name" value="FTHF_cligase"/>
    <property type="match status" value="1"/>
</dbReference>
<dbReference type="GO" id="GO:0009396">
    <property type="term" value="P:folic acid-containing compound biosynthetic process"/>
    <property type="evidence" value="ECO:0007669"/>
    <property type="project" value="TreeGrafter"/>
</dbReference>
<keyword evidence="5" id="KW-0479">Metal-binding</keyword>
<feature type="binding site" evidence="4">
    <location>
        <position position="55"/>
    </location>
    <ligand>
        <name>substrate</name>
    </ligand>
</feature>
<dbReference type="SUPFAM" id="SSF100950">
    <property type="entry name" value="NagB/RpiA/CoA transferase-like"/>
    <property type="match status" value="1"/>
</dbReference>
<dbReference type="NCBIfam" id="TIGR02727">
    <property type="entry name" value="MTHFS_bact"/>
    <property type="match status" value="1"/>
</dbReference>
<dbReference type="GO" id="GO:0035999">
    <property type="term" value="P:tetrahydrofolate interconversion"/>
    <property type="evidence" value="ECO:0007669"/>
    <property type="project" value="TreeGrafter"/>
</dbReference>
<dbReference type="EC" id="6.3.3.2" evidence="5"/>
<proteinExistence type="inferred from homology"/>
<dbReference type="InterPro" id="IPR002698">
    <property type="entry name" value="FTHF_cligase"/>
</dbReference>
<dbReference type="InterPro" id="IPR037171">
    <property type="entry name" value="NagB/RpiA_transferase-like"/>
</dbReference>
<evidence type="ECO:0000256" key="1">
    <source>
        <dbReference type="ARBA" id="ARBA00010638"/>
    </source>
</evidence>
<protein>
    <recommendedName>
        <fullName evidence="5">5-formyltetrahydrofolate cyclo-ligase</fullName>
        <ecNumber evidence="5">6.3.3.2</ecNumber>
    </recommendedName>
</protein>
<dbReference type="Gene3D" id="3.40.50.10420">
    <property type="entry name" value="NagB/RpiA/CoA transferase-like"/>
    <property type="match status" value="1"/>
</dbReference>
<dbReference type="InterPro" id="IPR024185">
    <property type="entry name" value="FTHF_cligase-like_sf"/>
</dbReference>
<name>A0A840UDA1_9FIRM</name>
<comment type="caution">
    <text evidence="6">The sequence shown here is derived from an EMBL/GenBank/DDBJ whole genome shotgun (WGS) entry which is preliminary data.</text>
</comment>
<keyword evidence="6" id="KW-0436">Ligase</keyword>
<dbReference type="Pfam" id="PF01812">
    <property type="entry name" value="5-FTHF_cyc-lig"/>
    <property type="match status" value="1"/>
</dbReference>
<dbReference type="PANTHER" id="PTHR23407:SF1">
    <property type="entry name" value="5-FORMYLTETRAHYDROFOLATE CYCLO-LIGASE"/>
    <property type="match status" value="1"/>
</dbReference>
<dbReference type="RefSeq" id="WP_183858818.1">
    <property type="nucleotide sequence ID" value="NZ_JACHFH010000001.1"/>
</dbReference>
<dbReference type="GO" id="GO:0005524">
    <property type="term" value="F:ATP binding"/>
    <property type="evidence" value="ECO:0007669"/>
    <property type="project" value="UniProtKB-KW"/>
</dbReference>
<dbReference type="AlphaFoldDB" id="A0A840UDA1"/>
<gene>
    <name evidence="6" type="ORF">HNR32_000089</name>
</gene>
<feature type="binding site" evidence="4">
    <location>
        <begin position="4"/>
        <end position="8"/>
    </location>
    <ligand>
        <name>ATP</name>
        <dbReference type="ChEBI" id="CHEBI:30616"/>
    </ligand>
</feature>
<dbReference type="GO" id="GO:0046872">
    <property type="term" value="F:metal ion binding"/>
    <property type="evidence" value="ECO:0007669"/>
    <property type="project" value="UniProtKB-KW"/>
</dbReference>
<accession>A0A840UDA1</accession>
<comment type="catalytic activity">
    <reaction evidence="5">
        <text>(6S)-5-formyl-5,6,7,8-tetrahydrofolate + ATP = (6R)-5,10-methenyltetrahydrofolate + ADP + phosphate</text>
        <dbReference type="Rhea" id="RHEA:10488"/>
        <dbReference type="ChEBI" id="CHEBI:30616"/>
        <dbReference type="ChEBI" id="CHEBI:43474"/>
        <dbReference type="ChEBI" id="CHEBI:57455"/>
        <dbReference type="ChEBI" id="CHEBI:57457"/>
        <dbReference type="ChEBI" id="CHEBI:456216"/>
        <dbReference type="EC" id="6.3.3.2"/>
    </reaction>
</comment>
<comment type="cofactor">
    <cofactor evidence="5">
        <name>Mg(2+)</name>
        <dbReference type="ChEBI" id="CHEBI:18420"/>
    </cofactor>
</comment>
<keyword evidence="3 4" id="KW-0067">ATP-binding</keyword>
<evidence type="ECO:0000256" key="5">
    <source>
        <dbReference type="RuleBase" id="RU361279"/>
    </source>
</evidence>
<dbReference type="PANTHER" id="PTHR23407">
    <property type="entry name" value="ATPASE INHIBITOR/5-FORMYLTETRAHYDROFOLATE CYCLO-LIGASE"/>
    <property type="match status" value="1"/>
</dbReference>
<keyword evidence="7" id="KW-1185">Reference proteome</keyword>
<comment type="similarity">
    <text evidence="1 5">Belongs to the 5-formyltetrahydrofolate cyclo-ligase family.</text>
</comment>
<keyword evidence="2 4" id="KW-0547">Nucleotide-binding</keyword>
<feature type="binding site" evidence="4">
    <location>
        <begin position="135"/>
        <end position="143"/>
    </location>
    <ligand>
        <name>ATP</name>
        <dbReference type="ChEBI" id="CHEBI:30616"/>
    </ligand>
</feature>
<organism evidence="6 7">
    <name type="scientific">Pectinatus brassicae</name>
    <dbReference type="NCBI Taxonomy" id="862415"/>
    <lineage>
        <taxon>Bacteria</taxon>
        <taxon>Bacillati</taxon>
        <taxon>Bacillota</taxon>
        <taxon>Negativicutes</taxon>
        <taxon>Selenomonadales</taxon>
        <taxon>Selenomonadaceae</taxon>
        <taxon>Pectinatus</taxon>
    </lineage>
</organism>
<dbReference type="GO" id="GO:0030272">
    <property type="term" value="F:5-formyltetrahydrofolate cyclo-ligase activity"/>
    <property type="evidence" value="ECO:0007669"/>
    <property type="project" value="UniProtKB-EC"/>
</dbReference>
<keyword evidence="5" id="KW-0460">Magnesium</keyword>
<dbReference type="Proteomes" id="UP000559117">
    <property type="component" value="Unassembled WGS sequence"/>
</dbReference>
<evidence type="ECO:0000256" key="4">
    <source>
        <dbReference type="PIRSR" id="PIRSR006806-1"/>
    </source>
</evidence>